<evidence type="ECO:0000256" key="1">
    <source>
        <dbReference type="ARBA" id="ARBA00023015"/>
    </source>
</evidence>
<dbReference type="SUPFAM" id="SSF48498">
    <property type="entry name" value="Tetracyclin repressor-like, C-terminal domain"/>
    <property type="match status" value="1"/>
</dbReference>
<dbReference type="GO" id="GO:0003700">
    <property type="term" value="F:DNA-binding transcription factor activity"/>
    <property type="evidence" value="ECO:0007669"/>
    <property type="project" value="TreeGrafter"/>
</dbReference>
<dbReference type="EMBL" id="BLLA01000001">
    <property type="protein sequence ID" value="GFG96008.1"/>
    <property type="molecule type" value="Genomic_DNA"/>
</dbReference>
<dbReference type="GO" id="GO:0000976">
    <property type="term" value="F:transcription cis-regulatory region binding"/>
    <property type="evidence" value="ECO:0007669"/>
    <property type="project" value="TreeGrafter"/>
</dbReference>
<keyword evidence="3" id="KW-0804">Transcription</keyword>
<dbReference type="PRINTS" id="PR00455">
    <property type="entry name" value="HTHTETR"/>
</dbReference>
<dbReference type="InterPro" id="IPR009057">
    <property type="entry name" value="Homeodomain-like_sf"/>
</dbReference>
<dbReference type="PANTHER" id="PTHR30055">
    <property type="entry name" value="HTH-TYPE TRANSCRIPTIONAL REGULATOR RUTR"/>
    <property type="match status" value="1"/>
</dbReference>
<sequence>MVDPAMLLGAVPDGLATLDPTARTIVTAARTCFTERGFSDTTMQDIADTAGVGVATVYRRFRHKRNLVRLTIMDESLRLSTLVSEVAGRAGSPEEGIAEVFAAFVHEASAPKLLTRSIRESPAAGELSAYLTDENLIAMTRGYIATWLRRWQERGELAADLDTEVVGEMIGRLIISLIKTPKSVIPIYNLNKARDFARRYLVPLALQAPAPTPGVIIRRPDRQAKASTGGHEQTRLRSP</sequence>
<keyword evidence="1" id="KW-0805">Transcription regulation</keyword>
<keyword evidence="8" id="KW-1185">Reference proteome</keyword>
<feature type="domain" description="HTH tetR-type" evidence="6">
    <location>
        <begin position="19"/>
        <end position="79"/>
    </location>
</feature>
<gene>
    <name evidence="7" type="ORF">MTIM_18870</name>
</gene>
<accession>A0A7I9Z551</accession>
<evidence type="ECO:0000256" key="4">
    <source>
        <dbReference type="PROSITE-ProRule" id="PRU00335"/>
    </source>
</evidence>
<reference evidence="7 8" key="1">
    <citation type="journal article" date="2019" name="Emerg. Microbes Infect.">
        <title>Comprehensive subspecies identification of 175 nontuberculous mycobacteria species based on 7547 genomic profiles.</title>
        <authorList>
            <person name="Matsumoto Y."/>
            <person name="Kinjo T."/>
            <person name="Motooka D."/>
            <person name="Nabeya D."/>
            <person name="Jung N."/>
            <person name="Uechi K."/>
            <person name="Horii T."/>
            <person name="Iida T."/>
            <person name="Fujita J."/>
            <person name="Nakamura S."/>
        </authorList>
    </citation>
    <scope>NUCLEOTIDE SEQUENCE [LARGE SCALE GENOMIC DNA]</scope>
    <source>
        <strain evidence="7 8">JCM 30726</strain>
    </source>
</reference>
<protein>
    <submittedName>
        <fullName evidence="7">TetR family transcriptional regulator</fullName>
    </submittedName>
</protein>
<dbReference type="Pfam" id="PF00440">
    <property type="entry name" value="TetR_N"/>
    <property type="match status" value="1"/>
</dbReference>
<dbReference type="InterPro" id="IPR036271">
    <property type="entry name" value="Tet_transcr_reg_TetR-rel_C_sf"/>
</dbReference>
<dbReference type="InterPro" id="IPR001647">
    <property type="entry name" value="HTH_TetR"/>
</dbReference>
<dbReference type="SUPFAM" id="SSF46689">
    <property type="entry name" value="Homeodomain-like"/>
    <property type="match status" value="1"/>
</dbReference>
<organism evidence="7 8">
    <name type="scientific">Mycobacterium timonense</name>
    <dbReference type="NCBI Taxonomy" id="701043"/>
    <lineage>
        <taxon>Bacteria</taxon>
        <taxon>Bacillati</taxon>
        <taxon>Actinomycetota</taxon>
        <taxon>Actinomycetes</taxon>
        <taxon>Mycobacteriales</taxon>
        <taxon>Mycobacteriaceae</taxon>
        <taxon>Mycobacterium</taxon>
        <taxon>Mycobacterium avium complex (MAC)</taxon>
    </lineage>
</organism>
<dbReference type="PANTHER" id="PTHR30055:SF234">
    <property type="entry name" value="HTH-TYPE TRANSCRIPTIONAL REGULATOR BETI"/>
    <property type="match status" value="1"/>
</dbReference>
<dbReference type="AlphaFoldDB" id="A0A7I9Z551"/>
<comment type="caution">
    <text evidence="7">The sequence shown here is derived from an EMBL/GenBank/DDBJ whole genome shotgun (WGS) entry which is preliminary data.</text>
</comment>
<dbReference type="Proteomes" id="UP000465301">
    <property type="component" value="Unassembled WGS sequence"/>
</dbReference>
<feature type="DNA-binding region" description="H-T-H motif" evidence="4">
    <location>
        <begin position="42"/>
        <end position="61"/>
    </location>
</feature>
<dbReference type="Gene3D" id="1.10.357.10">
    <property type="entry name" value="Tetracycline Repressor, domain 2"/>
    <property type="match status" value="1"/>
</dbReference>
<evidence type="ECO:0000259" key="6">
    <source>
        <dbReference type="PROSITE" id="PS50977"/>
    </source>
</evidence>
<keyword evidence="2 4" id="KW-0238">DNA-binding</keyword>
<proteinExistence type="predicted"/>
<feature type="region of interest" description="Disordered" evidence="5">
    <location>
        <begin position="216"/>
        <end position="239"/>
    </location>
</feature>
<evidence type="ECO:0000313" key="8">
    <source>
        <dbReference type="Proteomes" id="UP000465301"/>
    </source>
</evidence>
<evidence type="ECO:0000256" key="2">
    <source>
        <dbReference type="ARBA" id="ARBA00023125"/>
    </source>
</evidence>
<dbReference type="InterPro" id="IPR050109">
    <property type="entry name" value="HTH-type_TetR-like_transc_reg"/>
</dbReference>
<evidence type="ECO:0000256" key="5">
    <source>
        <dbReference type="SAM" id="MobiDB-lite"/>
    </source>
</evidence>
<evidence type="ECO:0000256" key="3">
    <source>
        <dbReference type="ARBA" id="ARBA00023163"/>
    </source>
</evidence>
<name>A0A7I9Z551_9MYCO</name>
<dbReference type="PROSITE" id="PS50977">
    <property type="entry name" value="HTH_TETR_2"/>
    <property type="match status" value="1"/>
</dbReference>
<evidence type="ECO:0000313" key="7">
    <source>
        <dbReference type="EMBL" id="GFG96008.1"/>
    </source>
</evidence>